<name>A0A4R1HJS2_PSEEN</name>
<evidence type="ECO:0000313" key="2">
    <source>
        <dbReference type="Proteomes" id="UP000295560"/>
    </source>
</evidence>
<keyword evidence="2" id="KW-1185">Reference proteome</keyword>
<dbReference type="AlphaFoldDB" id="A0A4R1HJS2"/>
<gene>
    <name evidence="1" type="ORF">EV378_5221</name>
</gene>
<sequence length="308" mass="34188">MDIRAGEPALRRDLLRAGVTDDEMRRAVRNGLWHPVRPGAYLRADDPVLADPDQRHVQLVLATVLRLDGTPIVSHLSAAAMYELPLWGVPLRTVHVTREASSGGRRTRHLHVHPAPIAPDEVLTIGGLQVTSPARTVVDIARTVRFESAVVIADAALKAELCTRDELDAAVVRAGRRSGGPASRRVVAFADGLSDGPGESRSRVRMQLACLPRPVLQHVVRDRNGRRVGQVDFWWPHAGVIGEYDGEIKYGRLLRPGQDASTVVYREKLREDALRAQPGVRTVVRWTWRDVEEFDELASRLRELLGRA</sequence>
<proteinExistence type="predicted"/>
<dbReference type="Proteomes" id="UP000295560">
    <property type="component" value="Unassembled WGS sequence"/>
</dbReference>
<dbReference type="OrthoDB" id="5517693at2"/>
<accession>A0A4R1HJS2</accession>
<organism evidence="1 2">
    <name type="scientific">Pseudonocardia endophytica</name>
    <dbReference type="NCBI Taxonomy" id="401976"/>
    <lineage>
        <taxon>Bacteria</taxon>
        <taxon>Bacillati</taxon>
        <taxon>Actinomycetota</taxon>
        <taxon>Actinomycetes</taxon>
        <taxon>Pseudonocardiales</taxon>
        <taxon>Pseudonocardiaceae</taxon>
        <taxon>Pseudonocardia</taxon>
    </lineage>
</organism>
<comment type="caution">
    <text evidence="1">The sequence shown here is derived from an EMBL/GenBank/DDBJ whole genome shotgun (WGS) entry which is preliminary data.</text>
</comment>
<evidence type="ECO:0000313" key="1">
    <source>
        <dbReference type="EMBL" id="TCK21241.1"/>
    </source>
</evidence>
<reference evidence="1 2" key="1">
    <citation type="submission" date="2019-03" db="EMBL/GenBank/DDBJ databases">
        <title>Sequencing the genomes of 1000 actinobacteria strains.</title>
        <authorList>
            <person name="Klenk H.-P."/>
        </authorList>
    </citation>
    <scope>NUCLEOTIDE SEQUENCE [LARGE SCALE GENOMIC DNA]</scope>
    <source>
        <strain evidence="1 2">DSM 44969</strain>
    </source>
</reference>
<dbReference type="RefSeq" id="WP_132430013.1">
    <property type="nucleotide sequence ID" value="NZ_SMFZ01000002.1"/>
</dbReference>
<dbReference type="EMBL" id="SMFZ01000002">
    <property type="protein sequence ID" value="TCK21241.1"/>
    <property type="molecule type" value="Genomic_DNA"/>
</dbReference>
<protein>
    <submittedName>
        <fullName evidence="1">Uncharacterized protein</fullName>
    </submittedName>
</protein>